<evidence type="ECO:0000313" key="3">
    <source>
        <dbReference type="Proteomes" id="UP000823399"/>
    </source>
</evidence>
<dbReference type="EMBL" id="JABBWM010000330">
    <property type="protein sequence ID" value="KAG2082548.1"/>
    <property type="molecule type" value="Genomic_DNA"/>
</dbReference>
<keyword evidence="3" id="KW-1185">Reference proteome</keyword>
<dbReference type="GeneID" id="64705068"/>
<evidence type="ECO:0000256" key="1">
    <source>
        <dbReference type="SAM" id="MobiDB-lite"/>
    </source>
</evidence>
<dbReference type="AlphaFoldDB" id="A0A9P7JKW8"/>
<feature type="region of interest" description="Disordered" evidence="1">
    <location>
        <begin position="132"/>
        <end position="158"/>
    </location>
</feature>
<dbReference type="OrthoDB" id="2659419at2759"/>
<proteinExistence type="predicted"/>
<gene>
    <name evidence="2" type="ORF">F5147DRAFT_783254</name>
</gene>
<feature type="compositionally biased region" description="Polar residues" evidence="1">
    <location>
        <begin position="132"/>
        <end position="148"/>
    </location>
</feature>
<protein>
    <submittedName>
        <fullName evidence="2">Uncharacterized protein</fullName>
    </submittedName>
</protein>
<comment type="caution">
    <text evidence="2">The sequence shown here is derived from an EMBL/GenBank/DDBJ whole genome shotgun (WGS) entry which is preliminary data.</text>
</comment>
<name>A0A9P7JKW8_9AGAM</name>
<accession>A0A9P7JKW8</accession>
<sequence length="362" mass="39554">MSQQAEHQVRFNIPMDTNDESQYHAECGSPMRDTDRIKTPFYFGIDRPPTKPPAAKFNFGMNIPIPPAPSPVDSRPRYNFGMNFNIPHMTPPTAPSPPTKQAFNLGFDLLVQTPEHNTMQPLTGAQPFNLGFNLSPTSNDRPTTSQGNPVKKQFHLGPPATSSTPFNFGFNLGMPTGDMPPAGSVTLPVRDPSVPAGTSQHCSSLDVSLLSLLETGNLCSYRRPKPTTIQPDEVSSTAPLLPNIEGVLQLPTVASLVGDAERAVIDIVRCLGGEEYDKLVQMMVGAALGPGDDVRDPKPDEILDSNRVMLLAFFESRDRLTRIFKDLIGLHHIAAVHKWVVPVVYSLLQEVEHAEAKADNSN</sequence>
<organism evidence="2 3">
    <name type="scientific">Suillus discolor</name>
    <dbReference type="NCBI Taxonomy" id="1912936"/>
    <lineage>
        <taxon>Eukaryota</taxon>
        <taxon>Fungi</taxon>
        <taxon>Dikarya</taxon>
        <taxon>Basidiomycota</taxon>
        <taxon>Agaricomycotina</taxon>
        <taxon>Agaricomycetes</taxon>
        <taxon>Agaricomycetidae</taxon>
        <taxon>Boletales</taxon>
        <taxon>Suillineae</taxon>
        <taxon>Suillaceae</taxon>
        <taxon>Suillus</taxon>
    </lineage>
</organism>
<dbReference type="Proteomes" id="UP000823399">
    <property type="component" value="Unassembled WGS sequence"/>
</dbReference>
<evidence type="ECO:0000313" key="2">
    <source>
        <dbReference type="EMBL" id="KAG2082548.1"/>
    </source>
</evidence>
<reference evidence="2" key="1">
    <citation type="journal article" date="2020" name="New Phytol.">
        <title>Comparative genomics reveals dynamic genome evolution in host specialist ectomycorrhizal fungi.</title>
        <authorList>
            <person name="Lofgren L.A."/>
            <person name="Nguyen N.H."/>
            <person name="Vilgalys R."/>
            <person name="Ruytinx J."/>
            <person name="Liao H.L."/>
            <person name="Branco S."/>
            <person name="Kuo A."/>
            <person name="LaButti K."/>
            <person name="Lipzen A."/>
            <person name="Andreopoulos W."/>
            <person name="Pangilinan J."/>
            <person name="Riley R."/>
            <person name="Hundley H."/>
            <person name="Na H."/>
            <person name="Barry K."/>
            <person name="Grigoriev I.V."/>
            <person name="Stajich J.E."/>
            <person name="Kennedy P.G."/>
        </authorList>
    </citation>
    <scope>NUCLEOTIDE SEQUENCE</scope>
    <source>
        <strain evidence="2">FC423</strain>
    </source>
</reference>
<dbReference type="RefSeq" id="XP_041284305.1">
    <property type="nucleotide sequence ID" value="XM_041442809.1"/>
</dbReference>